<dbReference type="EMBL" id="JADBJN010000060">
    <property type="protein sequence ID" value="KAG5666155.1"/>
    <property type="molecule type" value="Genomic_DNA"/>
</dbReference>
<dbReference type="InterPro" id="IPR009003">
    <property type="entry name" value="Peptidase_S1_PA"/>
</dbReference>
<reference evidence="8" key="1">
    <citation type="submission" date="2021-03" db="EMBL/GenBank/DDBJ databases">
        <title>Chromosome level genome of the anhydrobiotic midge Polypedilum vanderplanki.</title>
        <authorList>
            <person name="Yoshida Y."/>
            <person name="Kikawada T."/>
            <person name="Gusev O."/>
        </authorList>
    </citation>
    <scope>NUCLEOTIDE SEQUENCE</scope>
    <source>
        <strain evidence="8">NIAS01</strain>
        <tissue evidence="8">Whole body or cell culture</tissue>
    </source>
</reference>
<sequence>MFRKLLIILSAVFAINAFPDRLGRIVNGDLAVVGQVPFQVSLRAWGTTFHFAGGALISNRWVLTVAHKVSGRAGNSINLVVGARLLTSGGTTVRSDQIRIHPDFNFETMQNDLACVHSATTITIGQNIQSIFMLPGFINANENVQVSGWGAIENDKGENSNALLILTQRTISNDDCVSVYGNVVYDGHLCTTAITAGSGICSTDVGGPLILNANLVGIASWHPLPCGDSRPDVYTRISHYRSWITSVTSV</sequence>
<dbReference type="InterPro" id="IPR001314">
    <property type="entry name" value="Peptidase_S1A"/>
</dbReference>
<evidence type="ECO:0000259" key="7">
    <source>
        <dbReference type="PROSITE" id="PS50240"/>
    </source>
</evidence>
<keyword evidence="9" id="KW-1185">Reference proteome</keyword>
<keyword evidence="6" id="KW-0732">Signal</keyword>
<dbReference type="CDD" id="cd00190">
    <property type="entry name" value="Tryp_SPc"/>
    <property type="match status" value="1"/>
</dbReference>
<evidence type="ECO:0000256" key="5">
    <source>
        <dbReference type="ARBA" id="ARBA00024195"/>
    </source>
</evidence>
<dbReference type="PANTHER" id="PTHR24276:SF91">
    <property type="entry name" value="AT26814P-RELATED"/>
    <property type="match status" value="1"/>
</dbReference>
<proteinExistence type="inferred from homology"/>
<evidence type="ECO:0000313" key="8">
    <source>
        <dbReference type="EMBL" id="KAG5666155.1"/>
    </source>
</evidence>
<dbReference type="Proteomes" id="UP001107558">
    <property type="component" value="Unassembled WGS sequence"/>
</dbReference>
<evidence type="ECO:0000256" key="4">
    <source>
        <dbReference type="ARBA" id="ARBA00023157"/>
    </source>
</evidence>
<protein>
    <recommendedName>
        <fullName evidence="7">Peptidase S1 domain-containing protein</fullName>
    </recommendedName>
</protein>
<accession>A0A9J6B9G9</accession>
<comment type="similarity">
    <text evidence="5">Belongs to the peptidase S1 family. CLIP subfamily.</text>
</comment>
<evidence type="ECO:0000256" key="1">
    <source>
        <dbReference type="ARBA" id="ARBA00022670"/>
    </source>
</evidence>
<dbReference type="PRINTS" id="PR00722">
    <property type="entry name" value="CHYMOTRYPSIN"/>
</dbReference>
<keyword evidence="2" id="KW-0378">Hydrolase</keyword>
<evidence type="ECO:0000256" key="6">
    <source>
        <dbReference type="SAM" id="SignalP"/>
    </source>
</evidence>
<dbReference type="PANTHER" id="PTHR24276">
    <property type="entry name" value="POLYSERASE-RELATED"/>
    <property type="match status" value="1"/>
</dbReference>
<dbReference type="InterPro" id="IPR050430">
    <property type="entry name" value="Peptidase_S1"/>
</dbReference>
<evidence type="ECO:0000256" key="2">
    <source>
        <dbReference type="ARBA" id="ARBA00022801"/>
    </source>
</evidence>
<organism evidence="8 9">
    <name type="scientific">Polypedilum vanderplanki</name>
    <name type="common">Sleeping chironomid midge</name>
    <dbReference type="NCBI Taxonomy" id="319348"/>
    <lineage>
        <taxon>Eukaryota</taxon>
        <taxon>Metazoa</taxon>
        <taxon>Ecdysozoa</taxon>
        <taxon>Arthropoda</taxon>
        <taxon>Hexapoda</taxon>
        <taxon>Insecta</taxon>
        <taxon>Pterygota</taxon>
        <taxon>Neoptera</taxon>
        <taxon>Endopterygota</taxon>
        <taxon>Diptera</taxon>
        <taxon>Nematocera</taxon>
        <taxon>Chironomoidea</taxon>
        <taxon>Chironomidae</taxon>
        <taxon>Chironominae</taxon>
        <taxon>Polypedilum</taxon>
        <taxon>Polypedilum</taxon>
    </lineage>
</organism>
<dbReference type="AlphaFoldDB" id="A0A9J6B9G9"/>
<dbReference type="SUPFAM" id="SSF50494">
    <property type="entry name" value="Trypsin-like serine proteases"/>
    <property type="match status" value="1"/>
</dbReference>
<feature type="domain" description="Peptidase S1" evidence="7">
    <location>
        <begin position="25"/>
        <end position="249"/>
    </location>
</feature>
<dbReference type="GO" id="GO:0006508">
    <property type="term" value="P:proteolysis"/>
    <property type="evidence" value="ECO:0007669"/>
    <property type="project" value="UniProtKB-KW"/>
</dbReference>
<name>A0A9J6B9G9_POLVA</name>
<dbReference type="Gene3D" id="2.40.10.10">
    <property type="entry name" value="Trypsin-like serine proteases"/>
    <property type="match status" value="1"/>
</dbReference>
<dbReference type="InterPro" id="IPR001254">
    <property type="entry name" value="Trypsin_dom"/>
</dbReference>
<dbReference type="GO" id="GO:0004252">
    <property type="term" value="F:serine-type endopeptidase activity"/>
    <property type="evidence" value="ECO:0007669"/>
    <property type="project" value="InterPro"/>
</dbReference>
<feature type="chain" id="PRO_5039908520" description="Peptidase S1 domain-containing protein" evidence="6">
    <location>
        <begin position="18"/>
        <end position="250"/>
    </location>
</feature>
<dbReference type="OrthoDB" id="60866at2759"/>
<dbReference type="InterPro" id="IPR043504">
    <property type="entry name" value="Peptidase_S1_PA_chymotrypsin"/>
</dbReference>
<evidence type="ECO:0000313" key="9">
    <source>
        <dbReference type="Proteomes" id="UP001107558"/>
    </source>
</evidence>
<keyword evidence="4" id="KW-1015">Disulfide bond</keyword>
<gene>
    <name evidence="8" type="ORF">PVAND_017657</name>
</gene>
<dbReference type="SMART" id="SM00020">
    <property type="entry name" value="Tryp_SPc"/>
    <property type="match status" value="1"/>
</dbReference>
<feature type="signal peptide" evidence="6">
    <location>
        <begin position="1"/>
        <end position="17"/>
    </location>
</feature>
<dbReference type="Pfam" id="PF00089">
    <property type="entry name" value="Trypsin"/>
    <property type="match status" value="1"/>
</dbReference>
<dbReference type="PROSITE" id="PS50240">
    <property type="entry name" value="TRYPSIN_DOM"/>
    <property type="match status" value="1"/>
</dbReference>
<keyword evidence="1" id="KW-0645">Protease</keyword>
<keyword evidence="3" id="KW-0720">Serine protease</keyword>
<evidence type="ECO:0000256" key="3">
    <source>
        <dbReference type="ARBA" id="ARBA00022825"/>
    </source>
</evidence>
<dbReference type="FunFam" id="2.40.10.10:FF:000068">
    <property type="entry name" value="transmembrane protease serine 2"/>
    <property type="match status" value="1"/>
</dbReference>
<comment type="caution">
    <text evidence="8">The sequence shown here is derived from an EMBL/GenBank/DDBJ whole genome shotgun (WGS) entry which is preliminary data.</text>
</comment>